<keyword evidence="1" id="KW-1133">Transmembrane helix</keyword>
<feature type="transmembrane region" description="Helical" evidence="1">
    <location>
        <begin position="31"/>
        <end position="50"/>
    </location>
</feature>
<sequence length="131" mass="13431">MSHRTVAALAAVGGAAHLSMLLPHLALSAHAWLFGTMSLACLACAVHLWVRAEGLALTALMAGTMIVLHLGYAFTVAQPFGATASHHGVAAVDVHSHGDSPAVLVPLLPELAVLALAGPLLRRQRVLAAAQ</sequence>
<feature type="transmembrane region" description="Helical" evidence="1">
    <location>
        <begin position="57"/>
        <end position="81"/>
    </location>
</feature>
<evidence type="ECO:0000313" key="3">
    <source>
        <dbReference type="Proteomes" id="UP001138997"/>
    </source>
</evidence>
<dbReference type="RefSeq" id="WP_231441640.1">
    <property type="nucleotide sequence ID" value="NZ_JAJOMB010000006.1"/>
</dbReference>
<dbReference type="AlphaFoldDB" id="A0A9X1SU18"/>
<keyword evidence="3" id="KW-1185">Reference proteome</keyword>
<reference evidence="2" key="1">
    <citation type="submission" date="2021-11" db="EMBL/GenBank/DDBJ databases">
        <title>Streptomyces corallinus and Kineosporia corallina sp. nov., two new coral-derived marine actinobacteria.</title>
        <authorList>
            <person name="Buangrab K."/>
            <person name="Sutthacheep M."/>
            <person name="Yeemin T."/>
            <person name="Harunari E."/>
            <person name="Igarashi Y."/>
            <person name="Sripreechasak P."/>
            <person name="Kanchanasin P."/>
            <person name="Tanasupawat S."/>
            <person name="Phongsopitanun W."/>
        </authorList>
    </citation>
    <scope>NUCLEOTIDE SEQUENCE</scope>
    <source>
        <strain evidence="2">JCM 31032</strain>
    </source>
</reference>
<protein>
    <submittedName>
        <fullName evidence="2">Uncharacterized protein</fullName>
    </submittedName>
</protein>
<keyword evidence="1" id="KW-0472">Membrane</keyword>
<organism evidence="2 3">
    <name type="scientific">Kineosporia babensis</name>
    <dbReference type="NCBI Taxonomy" id="499548"/>
    <lineage>
        <taxon>Bacteria</taxon>
        <taxon>Bacillati</taxon>
        <taxon>Actinomycetota</taxon>
        <taxon>Actinomycetes</taxon>
        <taxon>Kineosporiales</taxon>
        <taxon>Kineosporiaceae</taxon>
        <taxon>Kineosporia</taxon>
    </lineage>
</organism>
<proteinExistence type="predicted"/>
<dbReference type="Proteomes" id="UP001138997">
    <property type="component" value="Unassembled WGS sequence"/>
</dbReference>
<gene>
    <name evidence="2" type="ORF">LR394_13580</name>
</gene>
<name>A0A9X1SU18_9ACTN</name>
<keyword evidence="1" id="KW-0812">Transmembrane</keyword>
<feature type="transmembrane region" description="Helical" evidence="1">
    <location>
        <begin position="101"/>
        <end position="121"/>
    </location>
</feature>
<dbReference type="EMBL" id="JAJOMB010000006">
    <property type="protein sequence ID" value="MCD5311936.1"/>
    <property type="molecule type" value="Genomic_DNA"/>
</dbReference>
<accession>A0A9X1SU18</accession>
<evidence type="ECO:0000256" key="1">
    <source>
        <dbReference type="SAM" id="Phobius"/>
    </source>
</evidence>
<comment type="caution">
    <text evidence="2">The sequence shown here is derived from an EMBL/GenBank/DDBJ whole genome shotgun (WGS) entry which is preliminary data.</text>
</comment>
<evidence type="ECO:0000313" key="2">
    <source>
        <dbReference type="EMBL" id="MCD5311936.1"/>
    </source>
</evidence>